<dbReference type="Pfam" id="PF00440">
    <property type="entry name" value="TetR_N"/>
    <property type="match status" value="1"/>
</dbReference>
<dbReference type="GO" id="GO:0003677">
    <property type="term" value="F:DNA binding"/>
    <property type="evidence" value="ECO:0007669"/>
    <property type="project" value="UniProtKB-UniRule"/>
</dbReference>
<dbReference type="InterPro" id="IPR001647">
    <property type="entry name" value="HTH_TetR"/>
</dbReference>
<dbReference type="InterPro" id="IPR025722">
    <property type="entry name" value="TetR"/>
</dbReference>
<keyword evidence="1 2" id="KW-0238">DNA-binding</keyword>
<sequence>MKMSSRKKDIIDTSIALFNQEGCLSTSTRHIADNMGISVGNLYYYFKNKEDILVQILQEYTHSLFESLHAFDFANNRQFLFKEFLLQIQILDAKYKFLHTEMHSIIVTFPQFKLSMRSIMNDEVNLMRKLIVHQIEHGYMVELEKNEIEHLIANARILKLSSAGYWNIIEDRPQVNSQMASLSLFYFLHPYLTQKAYDDESWHQLEANLLKEVADVKM</sequence>
<protein>
    <recommendedName>
        <fullName evidence="3">HTH tetR-type domain-containing protein</fullName>
    </recommendedName>
</protein>
<dbReference type="Gene3D" id="1.10.357.10">
    <property type="entry name" value="Tetracycline Repressor, domain 2"/>
    <property type="match status" value="1"/>
</dbReference>
<dbReference type="Pfam" id="PF13972">
    <property type="entry name" value="TetR"/>
    <property type="match status" value="1"/>
</dbReference>
<evidence type="ECO:0000313" key="4">
    <source>
        <dbReference type="EMBL" id="CAA6821293.1"/>
    </source>
</evidence>
<organism evidence="4">
    <name type="scientific">uncultured Sulfurovum sp</name>
    <dbReference type="NCBI Taxonomy" id="269237"/>
    <lineage>
        <taxon>Bacteria</taxon>
        <taxon>Pseudomonadati</taxon>
        <taxon>Campylobacterota</taxon>
        <taxon>Epsilonproteobacteria</taxon>
        <taxon>Campylobacterales</taxon>
        <taxon>Sulfurovaceae</taxon>
        <taxon>Sulfurovum</taxon>
        <taxon>environmental samples</taxon>
    </lineage>
</organism>
<accession>A0A6S6TY97</accession>
<evidence type="ECO:0000256" key="2">
    <source>
        <dbReference type="PROSITE-ProRule" id="PRU00335"/>
    </source>
</evidence>
<dbReference type="PANTHER" id="PTHR43479:SF11">
    <property type="entry name" value="ACREF_ENVCD OPERON REPRESSOR-RELATED"/>
    <property type="match status" value="1"/>
</dbReference>
<evidence type="ECO:0000256" key="1">
    <source>
        <dbReference type="ARBA" id="ARBA00023125"/>
    </source>
</evidence>
<dbReference type="SUPFAM" id="SSF46689">
    <property type="entry name" value="Homeodomain-like"/>
    <property type="match status" value="1"/>
</dbReference>
<proteinExistence type="predicted"/>
<dbReference type="AlphaFoldDB" id="A0A6S6TY97"/>
<gene>
    <name evidence="4" type="ORF">HELGO_WM25693</name>
</gene>
<dbReference type="PANTHER" id="PTHR43479">
    <property type="entry name" value="ACREF/ENVCD OPERON REPRESSOR-RELATED"/>
    <property type="match status" value="1"/>
</dbReference>
<feature type="domain" description="HTH tetR-type" evidence="3">
    <location>
        <begin position="4"/>
        <end position="64"/>
    </location>
</feature>
<name>A0A6S6TY97_9BACT</name>
<evidence type="ECO:0000259" key="3">
    <source>
        <dbReference type="PROSITE" id="PS50977"/>
    </source>
</evidence>
<dbReference type="PRINTS" id="PR00455">
    <property type="entry name" value="HTHTETR"/>
</dbReference>
<feature type="DNA-binding region" description="H-T-H motif" evidence="2">
    <location>
        <begin position="27"/>
        <end position="46"/>
    </location>
</feature>
<dbReference type="EMBL" id="CACVAP010000097">
    <property type="protein sequence ID" value="CAA6821293.1"/>
    <property type="molecule type" value="Genomic_DNA"/>
</dbReference>
<dbReference type="PROSITE" id="PS50977">
    <property type="entry name" value="HTH_TETR_2"/>
    <property type="match status" value="1"/>
</dbReference>
<reference evidence="4" key="1">
    <citation type="submission" date="2020-01" db="EMBL/GenBank/DDBJ databases">
        <authorList>
            <person name="Meier V. D."/>
            <person name="Meier V D."/>
        </authorList>
    </citation>
    <scope>NUCLEOTIDE SEQUENCE</scope>
    <source>
        <strain evidence="4">HLG_WM_MAG_06</strain>
    </source>
</reference>
<dbReference type="InterPro" id="IPR050624">
    <property type="entry name" value="HTH-type_Tx_Regulator"/>
</dbReference>
<dbReference type="InterPro" id="IPR009057">
    <property type="entry name" value="Homeodomain-like_sf"/>
</dbReference>